<dbReference type="InterPro" id="IPR027417">
    <property type="entry name" value="P-loop_NTPase"/>
</dbReference>
<dbReference type="OrthoDB" id="6176125at2759"/>
<keyword evidence="6" id="KW-0812">Transmembrane</keyword>
<feature type="repeat" description="ANK" evidence="3">
    <location>
        <begin position="1237"/>
        <end position="1269"/>
    </location>
</feature>
<dbReference type="PROSITE" id="PS50088">
    <property type="entry name" value="ANK_REPEAT"/>
    <property type="match status" value="16"/>
</dbReference>
<organism evidence="8 9">
    <name type="scientific">Mytilus galloprovincialis</name>
    <name type="common">Mediterranean mussel</name>
    <dbReference type="NCBI Taxonomy" id="29158"/>
    <lineage>
        <taxon>Eukaryota</taxon>
        <taxon>Metazoa</taxon>
        <taxon>Spiralia</taxon>
        <taxon>Lophotrochozoa</taxon>
        <taxon>Mollusca</taxon>
        <taxon>Bivalvia</taxon>
        <taxon>Autobranchia</taxon>
        <taxon>Pteriomorphia</taxon>
        <taxon>Mytilida</taxon>
        <taxon>Mytiloidea</taxon>
        <taxon>Mytilidae</taxon>
        <taxon>Mytilinae</taxon>
        <taxon>Mytilus</taxon>
    </lineage>
</organism>
<dbReference type="PANTHER" id="PTHR24171">
    <property type="entry name" value="ANKYRIN REPEAT DOMAIN-CONTAINING PROTEIN 39-RELATED"/>
    <property type="match status" value="1"/>
</dbReference>
<dbReference type="Pfam" id="PF00023">
    <property type="entry name" value="Ank"/>
    <property type="match status" value="1"/>
</dbReference>
<dbReference type="InterPro" id="IPR001315">
    <property type="entry name" value="CARD"/>
</dbReference>
<keyword evidence="6" id="KW-1133">Transmembrane helix</keyword>
<feature type="domain" description="CARD" evidence="7">
    <location>
        <begin position="456"/>
        <end position="511"/>
    </location>
</feature>
<dbReference type="Gene3D" id="1.10.533.10">
    <property type="entry name" value="Death Domain, Fas"/>
    <property type="match status" value="2"/>
</dbReference>
<dbReference type="Pfam" id="PF00619">
    <property type="entry name" value="CARD"/>
    <property type="match status" value="1"/>
</dbReference>
<feature type="transmembrane region" description="Helical" evidence="6">
    <location>
        <begin position="6"/>
        <end position="25"/>
    </location>
</feature>
<feature type="repeat" description="ANK" evidence="3">
    <location>
        <begin position="1502"/>
        <end position="1534"/>
    </location>
</feature>
<gene>
    <name evidence="8" type="ORF">MGAL_10B015405</name>
</gene>
<protein>
    <recommendedName>
        <fullName evidence="7">CARD domain-containing protein</fullName>
    </recommendedName>
</protein>
<feature type="repeat" description="ANK" evidence="3">
    <location>
        <begin position="1469"/>
        <end position="1501"/>
    </location>
</feature>
<evidence type="ECO:0000256" key="3">
    <source>
        <dbReference type="PROSITE-ProRule" id="PRU00023"/>
    </source>
</evidence>
<feature type="domain" description="CARD" evidence="7">
    <location>
        <begin position="362"/>
        <end position="417"/>
    </location>
</feature>
<dbReference type="CDD" id="cd01671">
    <property type="entry name" value="CARD"/>
    <property type="match status" value="2"/>
</dbReference>
<sequence length="1714" mass="193952">MDFRAALITGVVILVSVVITIYFWYKRYKRKRKKENKYMVQPKNTEPHVQHVQSVYKPDNIDRSQLRMTESCKDVVQSEDEAETIDSSQLRMTESCNDLVKSVDEADIMDSSQLRKTEYRKDVVQSVDEADTIDSSQFRMTEYCEDVVQSVDEADTIDSSQFRMTESCEDVVKSVDEADTIDSSLLRMTESCENVNQSVDEADSMDKCQLRMTESYKKVVQLVDKADTIDVSQLIITELVEDTVTSEDAANKNSQKDVQSSSNTEFERRSTHISSIESRPKPTEEDNLLQAAFTVLYTVPRAIEHFIDRIYKGGCVQAIHDHKVKLKAKLRSKEWDLLSKLRVHHRLYNFYDQIIQDTILDNEVLDLLITRCILRKEDRAEIEHHPRQTNRNKCILDLLIQRPEDSYSVLLDVLKESPTCSTELIDSMENQQFSHLKVVPQSRVKPCITGFHSVRLQKNYHNLIQNLSNTESIIDSLISNGVLEPDDRAEINTSGVQAKINRKLINHIRSKEDYQFFLEALKEDPMNAKLVSDLESCDVTQDDLTLLQAGTTVPQLTNRPGFQTLVTVLSIVKDVHVSDTEPEIDDTNLPADLYRLQSWYKKIITMTSMDSHQYQQFVKTVNEVLGRISEQNHPVVKETTLNTEMQKEIQKMIDGFKEKEENSELKEKLKKMETELCEIIPKNIRELIRKQIEDWEEKDKMFVSTRATDYVMERLQDNSCLTLTAPSGVGKSFIARHAALLLKKQGYSIIPLYSPTDIRTYYQPGKHTVFIVDDICGNFTASQQQIDYWKQLLPVINTIIADKNCKIIVSCRLQVYKDDKFNILLPFKSCECNLISDKLCLTSVEKSNIAIAYIGKSMTDIDILSSKCDFFPLLCSLYNEREGVDVKEYFKNPFDVYKSELDRLSEHGDEGNYKICSLALCVLFDNQLNEKWFQGKATEEQRQIIYDTCEACEFNSIPKAKLKKALDTLDGTFICKQNGIYRTIHDKLFDFLTHYFGQKMIECLIDHGDSGLVHERFIWQTIQDDRNSDIDYIIEIPDDYLESYLERFIKDWSEGNVTDVFNNNNMKASSFREELLQHLLQLDKSQQVALASTKDTVVPKESSASGNTPLVLTCYDGYTDMVQWMLHNDVDVDQCRDDGVTGLIMASTAGHSDIVKLLLERNPNVDLCENNGCSPLLLSSQIGHTDIVKLLLEKDANVDLCTNDGWSPLNTASNEGHIEIVKLLLEKDANVDLSNKGGWSPLKTASDKGHTEIVKLLLEKDANVDLCNKDGWSPLKTASNKGHTEIIKLLLEKDANVDLCNKGGSSPLKTASNKGHTEIIKLLLEKDANVDLCNNEGWSPLNTATSNEGHTDIVKLLLEKDANVDLCNKDGWSPLKTASNKGHTEIVKLLLEKDANVDLCNNEGWSPLNTASNEGNTEIVKLLLKKDANVDLCNKGGWSPLNTASNKGHTDIVKLLLEKDANVNLYNNNGWSSLNTASNKGHTEIVKLLLEKDANVDLCNKSGFTPLITACTSNNISIAQLLIKHKPNVDAQTFDGGSALYFSVNGGNLEITQLLLENNADCNICGPSKQSIINTIKNYPTKTLDKYKQDCFDSLIKNALQHVADYISKKSVDYVFDVEAGSSPLHIACFMGRIDIVRCLLDHNANINITNEDGTTPLYFACELGHEDIVRLLLDKGADTQLCRLDGKSPLQISIDNGHTSIVIRIIVTDYMRK</sequence>
<evidence type="ECO:0000256" key="2">
    <source>
        <dbReference type="ARBA" id="ARBA00023043"/>
    </source>
</evidence>
<keyword evidence="4" id="KW-0175">Coiled coil</keyword>
<feature type="coiled-coil region" evidence="4">
    <location>
        <begin position="642"/>
        <end position="675"/>
    </location>
</feature>
<dbReference type="InterPro" id="IPR036770">
    <property type="entry name" value="Ankyrin_rpt-contain_sf"/>
</dbReference>
<dbReference type="GO" id="GO:0085020">
    <property type="term" value="P:protein K6-linked ubiquitination"/>
    <property type="evidence" value="ECO:0007669"/>
    <property type="project" value="TreeGrafter"/>
</dbReference>
<dbReference type="GO" id="GO:0004842">
    <property type="term" value="F:ubiquitin-protein transferase activity"/>
    <property type="evidence" value="ECO:0007669"/>
    <property type="project" value="TreeGrafter"/>
</dbReference>
<dbReference type="PROSITE" id="PS50209">
    <property type="entry name" value="CARD"/>
    <property type="match status" value="2"/>
</dbReference>
<evidence type="ECO:0000256" key="6">
    <source>
        <dbReference type="SAM" id="Phobius"/>
    </source>
</evidence>
<evidence type="ECO:0000256" key="1">
    <source>
        <dbReference type="ARBA" id="ARBA00022737"/>
    </source>
</evidence>
<keyword evidence="6" id="KW-0472">Membrane</keyword>
<feature type="repeat" description="ANK" evidence="3">
    <location>
        <begin position="1204"/>
        <end position="1236"/>
    </location>
</feature>
<dbReference type="Proteomes" id="UP000596742">
    <property type="component" value="Unassembled WGS sequence"/>
</dbReference>
<feature type="repeat" description="ANK" evidence="3">
    <location>
        <begin position="1403"/>
        <end position="1435"/>
    </location>
</feature>
<dbReference type="GO" id="GO:0031436">
    <property type="term" value="C:BRCA1-BARD1 complex"/>
    <property type="evidence" value="ECO:0007669"/>
    <property type="project" value="TreeGrafter"/>
</dbReference>
<evidence type="ECO:0000313" key="9">
    <source>
        <dbReference type="Proteomes" id="UP000596742"/>
    </source>
</evidence>
<feature type="repeat" description="ANK" evidence="3">
    <location>
        <begin position="1138"/>
        <end position="1170"/>
    </location>
</feature>
<dbReference type="InterPro" id="IPR049050">
    <property type="entry name" value="nSTAND3"/>
</dbReference>
<evidence type="ECO:0000313" key="8">
    <source>
        <dbReference type="EMBL" id="VDI04472.1"/>
    </source>
</evidence>
<feature type="repeat" description="ANK" evidence="3">
    <location>
        <begin position="1370"/>
        <end position="1402"/>
    </location>
</feature>
<keyword evidence="2 3" id="KW-0040">ANK repeat</keyword>
<name>A0A8B6CGR1_MYTGA</name>
<evidence type="ECO:0000259" key="7">
    <source>
        <dbReference type="PROSITE" id="PS50209"/>
    </source>
</evidence>
<dbReference type="InterPro" id="IPR002110">
    <property type="entry name" value="Ankyrin_rpt"/>
</dbReference>
<dbReference type="Pfam" id="PF12796">
    <property type="entry name" value="Ank_2"/>
    <property type="match status" value="4"/>
</dbReference>
<dbReference type="GO" id="GO:0042981">
    <property type="term" value="P:regulation of apoptotic process"/>
    <property type="evidence" value="ECO:0007669"/>
    <property type="project" value="InterPro"/>
</dbReference>
<dbReference type="PROSITE" id="PS50297">
    <property type="entry name" value="ANK_REP_REGION"/>
    <property type="match status" value="14"/>
</dbReference>
<feature type="compositionally biased region" description="Polar residues" evidence="5">
    <location>
        <begin position="246"/>
        <end position="264"/>
    </location>
</feature>
<evidence type="ECO:0000256" key="5">
    <source>
        <dbReference type="SAM" id="MobiDB-lite"/>
    </source>
</evidence>
<feature type="repeat" description="ANK" evidence="3">
    <location>
        <begin position="1336"/>
        <end position="1369"/>
    </location>
</feature>
<dbReference type="Gene3D" id="1.25.40.20">
    <property type="entry name" value="Ankyrin repeat-containing domain"/>
    <property type="match status" value="6"/>
</dbReference>
<feature type="repeat" description="ANK" evidence="3">
    <location>
        <begin position="1105"/>
        <end position="1137"/>
    </location>
</feature>
<feature type="repeat" description="ANK" evidence="3">
    <location>
        <begin position="1620"/>
        <end position="1652"/>
    </location>
</feature>
<proteinExistence type="predicted"/>
<keyword evidence="1" id="KW-0677">Repeat</keyword>
<feature type="repeat" description="ANK" evidence="3">
    <location>
        <begin position="1535"/>
        <end position="1567"/>
    </location>
</feature>
<feature type="repeat" description="ANK" evidence="3">
    <location>
        <begin position="1436"/>
        <end position="1468"/>
    </location>
</feature>
<feature type="repeat" description="ANK" evidence="3">
    <location>
        <begin position="1303"/>
        <end position="1335"/>
    </location>
</feature>
<dbReference type="SUPFAM" id="SSF48403">
    <property type="entry name" value="Ankyrin repeat"/>
    <property type="match status" value="2"/>
</dbReference>
<dbReference type="SUPFAM" id="SSF52540">
    <property type="entry name" value="P-loop containing nucleoside triphosphate hydrolases"/>
    <property type="match status" value="1"/>
</dbReference>
<dbReference type="Pfam" id="PF13637">
    <property type="entry name" value="Ank_4"/>
    <property type="match status" value="3"/>
</dbReference>
<accession>A0A8B6CGR1</accession>
<dbReference type="InterPro" id="IPR011029">
    <property type="entry name" value="DEATH-like_dom_sf"/>
</dbReference>
<dbReference type="EMBL" id="UYJE01001707">
    <property type="protein sequence ID" value="VDI04472.1"/>
    <property type="molecule type" value="Genomic_DNA"/>
</dbReference>
<evidence type="ECO:0000256" key="4">
    <source>
        <dbReference type="SAM" id="Coils"/>
    </source>
</evidence>
<feature type="region of interest" description="Disordered" evidence="5">
    <location>
        <begin position="246"/>
        <end position="282"/>
    </location>
</feature>
<dbReference type="SUPFAM" id="SSF47986">
    <property type="entry name" value="DEATH domain"/>
    <property type="match status" value="2"/>
</dbReference>
<comment type="caution">
    <text evidence="8">The sequence shown here is derived from an EMBL/GenBank/DDBJ whole genome shotgun (WGS) entry which is preliminary data.</text>
</comment>
<keyword evidence="9" id="KW-1185">Reference proteome</keyword>
<reference evidence="8" key="1">
    <citation type="submission" date="2018-11" db="EMBL/GenBank/DDBJ databases">
        <authorList>
            <person name="Alioto T."/>
            <person name="Alioto T."/>
        </authorList>
    </citation>
    <scope>NUCLEOTIDE SEQUENCE</scope>
</reference>
<dbReference type="GO" id="GO:0070531">
    <property type="term" value="C:BRCA1-A complex"/>
    <property type="evidence" value="ECO:0007669"/>
    <property type="project" value="TreeGrafter"/>
</dbReference>
<feature type="repeat" description="ANK" evidence="3">
    <location>
        <begin position="1171"/>
        <end position="1203"/>
    </location>
</feature>
<dbReference type="SMART" id="SM00248">
    <property type="entry name" value="ANK"/>
    <property type="match status" value="17"/>
</dbReference>
<feature type="repeat" description="ANK" evidence="3">
    <location>
        <begin position="1270"/>
        <end position="1302"/>
    </location>
</feature>
<dbReference type="Pfam" id="PF20720">
    <property type="entry name" value="nSTAND3"/>
    <property type="match status" value="1"/>
</dbReference>
<feature type="repeat" description="ANK" evidence="3">
    <location>
        <begin position="1653"/>
        <end position="1679"/>
    </location>
</feature>